<evidence type="ECO:0000256" key="7">
    <source>
        <dbReference type="ARBA" id="ARBA00022723"/>
    </source>
</evidence>
<dbReference type="InterPro" id="IPR015870">
    <property type="entry name" value="UDP-acyl_N-AcGlcN_deAcase_N"/>
</dbReference>
<evidence type="ECO:0000256" key="9">
    <source>
        <dbReference type="ARBA" id="ARBA00022833"/>
    </source>
</evidence>
<dbReference type="NCBIfam" id="TIGR00325">
    <property type="entry name" value="lpxC"/>
    <property type="match status" value="1"/>
</dbReference>
<dbReference type="RefSeq" id="WP_161825722.1">
    <property type="nucleotide sequence ID" value="NZ_WVIC01000023.1"/>
</dbReference>
<keyword evidence="8 12" id="KW-0378">Hydrolase</keyword>
<dbReference type="Pfam" id="PF03331">
    <property type="entry name" value="LpxC"/>
    <property type="match status" value="1"/>
</dbReference>
<dbReference type="EMBL" id="WVIC01000023">
    <property type="protein sequence ID" value="NCJ07245.1"/>
    <property type="molecule type" value="Genomic_DNA"/>
</dbReference>
<dbReference type="Proteomes" id="UP000607397">
    <property type="component" value="Unassembled WGS sequence"/>
</dbReference>
<dbReference type="InterPro" id="IPR004463">
    <property type="entry name" value="UDP-acyl_GlcNac_deAcase"/>
</dbReference>
<feature type="binding site" evidence="12">
    <location>
        <position position="246"/>
    </location>
    <ligand>
        <name>Zn(2+)</name>
        <dbReference type="ChEBI" id="CHEBI:29105"/>
    </ligand>
</feature>
<keyword evidence="9 12" id="KW-0862">Zinc</keyword>
<dbReference type="SUPFAM" id="SSF54211">
    <property type="entry name" value="Ribosomal protein S5 domain 2-like"/>
    <property type="match status" value="2"/>
</dbReference>
<evidence type="ECO:0000256" key="12">
    <source>
        <dbReference type="HAMAP-Rule" id="MF_00388"/>
    </source>
</evidence>
<keyword evidence="7 12" id="KW-0479">Metal-binding</keyword>
<evidence type="ECO:0000256" key="6">
    <source>
        <dbReference type="ARBA" id="ARBA00022556"/>
    </source>
</evidence>
<dbReference type="GO" id="GO:0009245">
    <property type="term" value="P:lipid A biosynthetic process"/>
    <property type="evidence" value="ECO:0007669"/>
    <property type="project" value="UniProtKB-UniRule"/>
</dbReference>
<evidence type="ECO:0000313" key="14">
    <source>
        <dbReference type="Proteomes" id="UP000607397"/>
    </source>
</evidence>
<evidence type="ECO:0000256" key="1">
    <source>
        <dbReference type="ARBA" id="ARBA00001947"/>
    </source>
</evidence>
<keyword evidence="5 12" id="KW-0444">Lipid biosynthesis</keyword>
<proteinExistence type="inferred from homology"/>
<name>A0A8K1ZXR0_9CYAN</name>
<sequence length="308" mass="33079">MPDAPGAIVSTDQHTLAAIFERSGVGLHTGQQTRVRVHPAPAGRGRYFVRSDVMDLAEVSGAEIPASVDSVSQTESSTELAKGALRVRTVEHLLAALMGMGIDNARIEIDGSEVPILDGSAQGWVGAIAATGSVNQGVPRRLCQLSAPVFVQKEDAFVIALPAPALRLSYAIDFCQPIIGQQWWSGTLSDFFTQIAPARTFGFVEQIELLQARGLIKGGSLENALVCSPQAWLNPPLRFANEPVRHKILDLMGDLSLVGALPQAHVLAYKASHHLHVQLARCLTQTETRDPLKSVSLRNPSVPLTTFC</sequence>
<comment type="pathway">
    <text evidence="3 12">Glycolipid biosynthesis; lipid IV(A) biosynthesis; lipid IV(A) from (3R)-3-hydroxytetradecanoyl-[acyl-carrier-protein] and UDP-N-acetyl-alpha-D-glucosamine: step 2/6.</text>
</comment>
<dbReference type="HAMAP" id="MF_00388">
    <property type="entry name" value="LpxC"/>
    <property type="match status" value="1"/>
</dbReference>
<evidence type="ECO:0000256" key="2">
    <source>
        <dbReference type="ARBA" id="ARBA00002923"/>
    </source>
</evidence>
<evidence type="ECO:0000256" key="11">
    <source>
        <dbReference type="ARBA" id="ARBA00024535"/>
    </source>
</evidence>
<dbReference type="Gene3D" id="3.30.1700.10">
    <property type="entry name" value="lpxc deacetylase, domain 2"/>
    <property type="match status" value="1"/>
</dbReference>
<dbReference type="GO" id="GO:0046872">
    <property type="term" value="F:metal ion binding"/>
    <property type="evidence" value="ECO:0007669"/>
    <property type="project" value="UniProtKB-KW"/>
</dbReference>
<dbReference type="Gene3D" id="3.30.230.20">
    <property type="entry name" value="lpxc deacetylase, domain 1"/>
    <property type="match status" value="1"/>
</dbReference>
<dbReference type="InterPro" id="IPR011334">
    <property type="entry name" value="UDP-acyl_GlcNac_deAcase_C"/>
</dbReference>
<dbReference type="AlphaFoldDB" id="A0A8K1ZXR0"/>
<reference evidence="13" key="1">
    <citation type="submission" date="2019-12" db="EMBL/GenBank/DDBJ databases">
        <title>High-Quality draft genome sequences of three cyanobacteria isolated from the limestone walls of the Old Cathedral of Coimbra.</title>
        <authorList>
            <person name="Tiago I."/>
            <person name="Soares F."/>
            <person name="Portugal A."/>
        </authorList>
    </citation>
    <scope>NUCLEOTIDE SEQUENCE [LARGE SCALE GENOMIC DNA]</scope>
    <source>
        <strain evidence="13">C</strain>
    </source>
</reference>
<comment type="catalytic activity">
    <reaction evidence="11 12">
        <text>a UDP-3-O-[(3R)-3-hydroxyacyl]-N-acetyl-alpha-D-glucosamine + H2O = a UDP-3-O-[(3R)-3-hydroxyacyl]-alpha-D-glucosamine + acetate</text>
        <dbReference type="Rhea" id="RHEA:67816"/>
        <dbReference type="ChEBI" id="CHEBI:15377"/>
        <dbReference type="ChEBI" id="CHEBI:30089"/>
        <dbReference type="ChEBI" id="CHEBI:137740"/>
        <dbReference type="ChEBI" id="CHEBI:173225"/>
        <dbReference type="EC" id="3.5.1.108"/>
    </reaction>
</comment>
<accession>A0A8K1ZXR0</accession>
<gene>
    <name evidence="12" type="primary">lpxC</name>
    <name evidence="13" type="ORF">GS597_12160</name>
</gene>
<feature type="binding site" evidence="12">
    <location>
        <position position="250"/>
    </location>
    <ligand>
        <name>Zn(2+)</name>
        <dbReference type="ChEBI" id="CHEBI:29105"/>
    </ligand>
</feature>
<dbReference type="GO" id="GO:0016020">
    <property type="term" value="C:membrane"/>
    <property type="evidence" value="ECO:0007669"/>
    <property type="project" value="GOC"/>
</dbReference>
<comment type="cofactor">
    <cofactor evidence="1 12">
        <name>Zn(2+)</name>
        <dbReference type="ChEBI" id="CHEBI:29105"/>
    </cofactor>
</comment>
<dbReference type="GO" id="GO:0103117">
    <property type="term" value="F:UDP-3-O-acyl-N-acetylglucosamine deacetylase activity"/>
    <property type="evidence" value="ECO:0007669"/>
    <property type="project" value="UniProtKB-UniRule"/>
</dbReference>
<dbReference type="UniPathway" id="UPA00359">
    <property type="reaction ID" value="UER00478"/>
</dbReference>
<dbReference type="InterPro" id="IPR020568">
    <property type="entry name" value="Ribosomal_Su5_D2-typ_SF"/>
</dbReference>
<evidence type="ECO:0000256" key="10">
    <source>
        <dbReference type="ARBA" id="ARBA00023098"/>
    </source>
</evidence>
<comment type="similarity">
    <text evidence="12">Belongs to the LpxC family.</text>
</comment>
<evidence type="ECO:0000256" key="3">
    <source>
        <dbReference type="ARBA" id="ARBA00005002"/>
    </source>
</evidence>
<dbReference type="PANTHER" id="PTHR33694:SF1">
    <property type="entry name" value="UDP-3-O-ACYL-N-ACETYLGLUCOSAMINE DEACETYLASE 1, MITOCHONDRIAL-RELATED"/>
    <property type="match status" value="1"/>
</dbReference>
<protein>
    <recommendedName>
        <fullName evidence="4 12">UDP-3-O-acyl-N-acetylglucosamine deacetylase</fullName>
        <shortName evidence="12">UDP-3-O-acyl-GlcNAc deacetylase</shortName>
        <ecNumber evidence="4 12">3.5.1.108</ecNumber>
    </recommendedName>
    <alternativeName>
        <fullName evidence="12">UDP-3-O-[R-3-hydroxymyristoyl]-N-acetylglucosamine deacetylase</fullName>
    </alternativeName>
</protein>
<comment type="function">
    <text evidence="2 12">Catalyzes the hydrolysis of UDP-3-O-myristoyl-N-acetylglucosamine to form UDP-3-O-myristoylglucosamine and acetate, the committed step in lipid A biosynthesis.</text>
</comment>
<evidence type="ECO:0000256" key="8">
    <source>
        <dbReference type="ARBA" id="ARBA00022801"/>
    </source>
</evidence>
<dbReference type="EC" id="3.5.1.108" evidence="4 12"/>
<comment type="caution">
    <text evidence="13">The sequence shown here is derived from an EMBL/GenBank/DDBJ whole genome shotgun (WGS) entry which is preliminary data.</text>
</comment>
<keyword evidence="14" id="KW-1185">Reference proteome</keyword>
<evidence type="ECO:0000313" key="13">
    <source>
        <dbReference type="EMBL" id="NCJ07245.1"/>
    </source>
</evidence>
<organism evidence="13 14">
    <name type="scientific">Petrachloros mirabilis ULC683</name>
    <dbReference type="NCBI Taxonomy" id="2781853"/>
    <lineage>
        <taxon>Bacteria</taxon>
        <taxon>Bacillati</taxon>
        <taxon>Cyanobacteriota</taxon>
        <taxon>Cyanophyceae</taxon>
        <taxon>Synechococcales</taxon>
        <taxon>Petrachlorosaceae</taxon>
        <taxon>Petrachloros</taxon>
        <taxon>Petrachloros mirabilis</taxon>
    </lineage>
</organism>
<evidence type="ECO:0000256" key="5">
    <source>
        <dbReference type="ARBA" id="ARBA00022516"/>
    </source>
</evidence>
<feature type="active site" description="Proton donor" evidence="12">
    <location>
        <position position="273"/>
    </location>
</feature>
<keyword evidence="10 12" id="KW-0443">Lipid metabolism</keyword>
<evidence type="ECO:0000256" key="4">
    <source>
        <dbReference type="ARBA" id="ARBA00012745"/>
    </source>
</evidence>
<dbReference type="PANTHER" id="PTHR33694">
    <property type="entry name" value="UDP-3-O-ACYL-N-ACETYLGLUCOSAMINE DEACETYLASE 1, MITOCHONDRIAL-RELATED"/>
    <property type="match status" value="1"/>
</dbReference>
<feature type="binding site" evidence="12">
    <location>
        <position position="92"/>
    </location>
    <ligand>
        <name>Zn(2+)</name>
        <dbReference type="ChEBI" id="CHEBI:29105"/>
    </ligand>
</feature>
<keyword evidence="6 12" id="KW-0441">Lipid A biosynthesis</keyword>